<feature type="signal peptide" evidence="1">
    <location>
        <begin position="1"/>
        <end position="24"/>
    </location>
</feature>
<evidence type="ECO:0000313" key="2">
    <source>
        <dbReference type="EMBL" id="CAH1797535.1"/>
    </source>
</evidence>
<proteinExistence type="predicted"/>
<reference evidence="2" key="1">
    <citation type="submission" date="2022-03" db="EMBL/GenBank/DDBJ databases">
        <authorList>
            <person name="Martin C."/>
        </authorList>
    </citation>
    <scope>NUCLEOTIDE SEQUENCE</scope>
</reference>
<gene>
    <name evidence="2" type="ORF">OFUS_LOCUS21802</name>
</gene>
<dbReference type="Proteomes" id="UP000749559">
    <property type="component" value="Unassembled WGS sequence"/>
</dbReference>
<organism evidence="2 3">
    <name type="scientific">Owenia fusiformis</name>
    <name type="common">Polychaete worm</name>
    <dbReference type="NCBI Taxonomy" id="6347"/>
    <lineage>
        <taxon>Eukaryota</taxon>
        <taxon>Metazoa</taxon>
        <taxon>Spiralia</taxon>
        <taxon>Lophotrochozoa</taxon>
        <taxon>Annelida</taxon>
        <taxon>Polychaeta</taxon>
        <taxon>Sedentaria</taxon>
        <taxon>Canalipalpata</taxon>
        <taxon>Sabellida</taxon>
        <taxon>Oweniida</taxon>
        <taxon>Oweniidae</taxon>
        <taxon>Owenia</taxon>
    </lineage>
</organism>
<evidence type="ECO:0000313" key="3">
    <source>
        <dbReference type="Proteomes" id="UP000749559"/>
    </source>
</evidence>
<feature type="chain" id="PRO_5035860531" evidence="1">
    <location>
        <begin position="25"/>
        <end position="117"/>
    </location>
</feature>
<accession>A0A8S4PWG1</accession>
<dbReference type="AlphaFoldDB" id="A0A8S4PWG1"/>
<evidence type="ECO:0000256" key="1">
    <source>
        <dbReference type="SAM" id="SignalP"/>
    </source>
</evidence>
<keyword evidence="3" id="KW-1185">Reference proteome</keyword>
<name>A0A8S4PWG1_OWEFU</name>
<comment type="caution">
    <text evidence="2">The sequence shown here is derived from an EMBL/GenBank/DDBJ whole genome shotgun (WGS) entry which is preliminary data.</text>
</comment>
<sequence length="117" mass="13376">MGVNIIIIIALLMSDNLRVTKVCSKSVNSEYLLIDSKNHTFLISAYIKTCRHEARLLEGSYSERQTLILISKLDAFDPYCCKLKRDAQLRSWTVPVPTTYFKCTDIISINTIENDEV</sequence>
<dbReference type="EMBL" id="CAIIXF020000010">
    <property type="protein sequence ID" value="CAH1797535.1"/>
    <property type="molecule type" value="Genomic_DNA"/>
</dbReference>
<protein>
    <submittedName>
        <fullName evidence="2">Uncharacterized protein</fullName>
    </submittedName>
</protein>
<keyword evidence="1" id="KW-0732">Signal</keyword>